<evidence type="ECO:0000259" key="15">
    <source>
        <dbReference type="Pfam" id="PF02775"/>
    </source>
</evidence>
<keyword evidence="11" id="KW-0456">Lyase</keyword>
<keyword evidence="7 12" id="KW-0479">Metal-binding</keyword>
<keyword evidence="8" id="KW-0210">Decarboxylase</keyword>
<evidence type="ECO:0000256" key="7">
    <source>
        <dbReference type="ARBA" id="ARBA00022723"/>
    </source>
</evidence>
<dbReference type="EMBL" id="HBIS01000920">
    <property type="protein sequence ID" value="CAE0606979.1"/>
    <property type="molecule type" value="Transcribed_RNA"/>
</dbReference>
<dbReference type="InterPro" id="IPR029061">
    <property type="entry name" value="THDP-binding"/>
</dbReference>
<dbReference type="CDD" id="cd02005">
    <property type="entry name" value="TPP_PDC_IPDC"/>
    <property type="match status" value="1"/>
</dbReference>
<comment type="cofactor">
    <cofactor evidence="2">
        <name>a metal cation</name>
        <dbReference type="ChEBI" id="CHEBI:25213"/>
    </cofactor>
</comment>
<dbReference type="PROSITE" id="PS00187">
    <property type="entry name" value="TPP_ENZYMES"/>
    <property type="match status" value="1"/>
</dbReference>
<evidence type="ECO:0000259" key="14">
    <source>
        <dbReference type="Pfam" id="PF00205"/>
    </source>
</evidence>
<comment type="cofactor">
    <cofactor evidence="12">
        <name>Mg(2+)</name>
        <dbReference type="ChEBI" id="CHEBI:18420"/>
    </cofactor>
    <text evidence="12">Binds 1 Mg(2+) per subunit.</text>
</comment>
<reference evidence="17" key="1">
    <citation type="submission" date="2021-01" db="EMBL/GenBank/DDBJ databases">
        <authorList>
            <person name="Corre E."/>
            <person name="Pelletier E."/>
            <person name="Niang G."/>
            <person name="Scheremetjew M."/>
            <person name="Finn R."/>
            <person name="Kale V."/>
            <person name="Holt S."/>
            <person name="Cochrane G."/>
            <person name="Meng A."/>
            <person name="Brown T."/>
            <person name="Cohen L."/>
        </authorList>
    </citation>
    <scope>NUCLEOTIDE SEQUENCE</scope>
    <source>
        <strain evidence="17">CCMP1897</strain>
    </source>
</reference>
<dbReference type="PANTHER" id="PTHR43452:SF30">
    <property type="entry name" value="PYRUVATE DECARBOXYLASE ISOZYME 1-RELATED"/>
    <property type="match status" value="1"/>
</dbReference>
<organism evidence="17">
    <name type="scientific">Picocystis salinarum</name>
    <dbReference type="NCBI Taxonomy" id="88271"/>
    <lineage>
        <taxon>Eukaryota</taxon>
        <taxon>Viridiplantae</taxon>
        <taxon>Chlorophyta</taxon>
        <taxon>Picocystophyceae</taxon>
        <taxon>Picocystales</taxon>
        <taxon>Picocystaceae</taxon>
        <taxon>Picocystis</taxon>
    </lineage>
</organism>
<comment type="catalytic activity">
    <reaction evidence="1">
        <text>a 2-oxocarboxylate + H(+) = an aldehyde + CO2</text>
        <dbReference type="Rhea" id="RHEA:11628"/>
        <dbReference type="ChEBI" id="CHEBI:15378"/>
        <dbReference type="ChEBI" id="CHEBI:16526"/>
        <dbReference type="ChEBI" id="CHEBI:17478"/>
        <dbReference type="ChEBI" id="CHEBI:35179"/>
        <dbReference type="EC" id="4.1.1.1"/>
    </reaction>
</comment>
<sequence>MPTVAEYAVDRLARLGIRHVFGLPGDFAFPIDDAVEEHPDLTWVVSTNELNAAYSADGYARIHGCAILSTTYGVGELSALNGVMGSKAENLPVFHLVGGPAVRLARTKRHLHHTLGDGEVGNFIPLSAASTCGWTALTPDNAVAEMERLISHAFKEMQPAYIYIPQDIAMMHVLDPEVPIATTLKPRSCLKELGSAVNSILQRIRSAKTLVVLVSYKVGRYNLTDKVQQLIEKLDCPFTATTMDRQTLPETHPQFLGLYRGAVSPPGVIETVEGADLVLNVGGCIFDDLSTGFATTNLSSDRLVTLGIHFVEIVHSSSKVQMEQHSYDPVWLEDVLDALLEIDSLPSFSSEHFPSPVLPEAPLSNMSLTYPSVLSILARFFQDGDIIVCETGTISVQMAGLTIPEGCTYMNQTLWGSIGWATPAALGVALAAPKRRVILITGDGSHQVTATELGVMGRYDVNVVCIVLNNGMYGIEAFLEKNKVVSYNDLALWEYSKIPPAMGCFTWRCCKVETNGEFEKELEEARRRLSSTYIEVVLGEKLLKPLGSFQLNHQYMVKPFTQE</sequence>
<dbReference type="EC" id="4.1.1.1" evidence="6"/>
<proteinExistence type="inferred from homology"/>
<dbReference type="CDD" id="cd07038">
    <property type="entry name" value="TPP_PYR_PDC_IPDC_like"/>
    <property type="match status" value="1"/>
</dbReference>
<feature type="domain" description="Thiamine pyrophosphate enzyme N-terminal TPP-binding" evidence="16">
    <location>
        <begin position="3"/>
        <end position="109"/>
    </location>
</feature>
<name>A0A7S3U9G5_9CHLO</name>
<dbReference type="GO" id="GO:0000287">
    <property type="term" value="F:magnesium ion binding"/>
    <property type="evidence" value="ECO:0007669"/>
    <property type="project" value="InterPro"/>
</dbReference>
<feature type="binding site" evidence="12">
    <location>
        <position position="443"/>
    </location>
    <ligand>
        <name>Mg(2+)</name>
        <dbReference type="ChEBI" id="CHEBI:18420"/>
    </ligand>
</feature>
<evidence type="ECO:0000313" key="17">
    <source>
        <dbReference type="EMBL" id="CAE0606979.1"/>
    </source>
</evidence>
<dbReference type="GO" id="GO:0005829">
    <property type="term" value="C:cytosol"/>
    <property type="evidence" value="ECO:0007669"/>
    <property type="project" value="TreeGrafter"/>
</dbReference>
<dbReference type="InterPro" id="IPR029035">
    <property type="entry name" value="DHS-like_NAD/FAD-binding_dom"/>
</dbReference>
<evidence type="ECO:0000256" key="5">
    <source>
        <dbReference type="ARBA" id="ARBA00011881"/>
    </source>
</evidence>
<dbReference type="InterPro" id="IPR011766">
    <property type="entry name" value="TPP_enzyme_TPP-bd"/>
</dbReference>
<keyword evidence="9 12" id="KW-0460">Magnesium</keyword>
<evidence type="ECO:0000256" key="4">
    <source>
        <dbReference type="ARBA" id="ARBA00007812"/>
    </source>
</evidence>
<evidence type="ECO:0000259" key="16">
    <source>
        <dbReference type="Pfam" id="PF02776"/>
    </source>
</evidence>
<evidence type="ECO:0000256" key="3">
    <source>
        <dbReference type="ARBA" id="ARBA00001964"/>
    </source>
</evidence>
<dbReference type="InterPro" id="IPR012001">
    <property type="entry name" value="Thiamin_PyroP_enz_TPP-bd_dom"/>
</dbReference>
<comment type="similarity">
    <text evidence="4 13">Belongs to the TPP enzyme family.</text>
</comment>
<dbReference type="SUPFAM" id="SSF52518">
    <property type="entry name" value="Thiamin diphosphate-binding fold (THDP-binding)"/>
    <property type="match status" value="2"/>
</dbReference>
<dbReference type="GO" id="GO:0000949">
    <property type="term" value="P:aromatic amino acid family catabolic process to alcohol via Ehrlich pathway"/>
    <property type="evidence" value="ECO:0007669"/>
    <property type="project" value="TreeGrafter"/>
</dbReference>
<dbReference type="InterPro" id="IPR012110">
    <property type="entry name" value="PDC/IPDC-like"/>
</dbReference>
<dbReference type="Gene3D" id="3.40.50.1220">
    <property type="entry name" value="TPP-binding domain"/>
    <property type="match status" value="1"/>
</dbReference>
<evidence type="ECO:0000256" key="1">
    <source>
        <dbReference type="ARBA" id="ARBA00001041"/>
    </source>
</evidence>
<evidence type="ECO:0000256" key="11">
    <source>
        <dbReference type="ARBA" id="ARBA00023239"/>
    </source>
</evidence>
<evidence type="ECO:0000256" key="2">
    <source>
        <dbReference type="ARBA" id="ARBA00001920"/>
    </source>
</evidence>
<dbReference type="InterPro" id="IPR047213">
    <property type="entry name" value="TPP_PYR_PDC_IPDC-like"/>
</dbReference>
<dbReference type="InterPro" id="IPR047214">
    <property type="entry name" value="TPP_PDC_IPDC"/>
</dbReference>
<dbReference type="Pfam" id="PF00205">
    <property type="entry name" value="TPP_enzyme_M"/>
    <property type="match status" value="1"/>
</dbReference>
<dbReference type="Gene3D" id="3.40.50.970">
    <property type="match status" value="2"/>
</dbReference>
<dbReference type="InterPro" id="IPR012000">
    <property type="entry name" value="Thiamin_PyroP_enz_cen_dom"/>
</dbReference>
<dbReference type="InterPro" id="IPR000399">
    <property type="entry name" value="TPP-bd_CS"/>
</dbReference>
<dbReference type="PIRSF" id="PIRSF036565">
    <property type="entry name" value="Pyruvt_ip_decrb"/>
    <property type="match status" value="1"/>
</dbReference>
<dbReference type="SUPFAM" id="SSF52467">
    <property type="entry name" value="DHS-like NAD/FAD-binding domain"/>
    <property type="match status" value="1"/>
</dbReference>
<gene>
    <name evidence="17" type="ORF">PSAL00342_LOCUS795</name>
</gene>
<dbReference type="Pfam" id="PF02775">
    <property type="entry name" value="TPP_enzyme_C"/>
    <property type="match status" value="1"/>
</dbReference>
<comment type="subunit">
    <text evidence="5">Homotetramer.</text>
</comment>
<feature type="domain" description="Thiamine pyrophosphate enzyme central" evidence="14">
    <location>
        <begin position="198"/>
        <end position="315"/>
    </location>
</feature>
<evidence type="ECO:0000256" key="12">
    <source>
        <dbReference type="PIRSR" id="PIRSR036565-2"/>
    </source>
</evidence>
<feature type="binding site" evidence="12">
    <location>
        <position position="470"/>
    </location>
    <ligand>
        <name>Mg(2+)</name>
        <dbReference type="ChEBI" id="CHEBI:18420"/>
    </ligand>
</feature>
<dbReference type="GO" id="GO:0030976">
    <property type="term" value="F:thiamine pyrophosphate binding"/>
    <property type="evidence" value="ECO:0007669"/>
    <property type="project" value="InterPro"/>
</dbReference>
<keyword evidence="10 13" id="KW-0786">Thiamine pyrophosphate</keyword>
<dbReference type="AlphaFoldDB" id="A0A7S3U9G5"/>
<evidence type="ECO:0000256" key="9">
    <source>
        <dbReference type="ARBA" id="ARBA00022842"/>
    </source>
</evidence>
<dbReference type="PANTHER" id="PTHR43452">
    <property type="entry name" value="PYRUVATE DECARBOXYLASE"/>
    <property type="match status" value="1"/>
</dbReference>
<protein>
    <recommendedName>
        <fullName evidence="6">pyruvate decarboxylase</fullName>
        <ecNumber evidence="6">4.1.1.1</ecNumber>
    </recommendedName>
</protein>
<accession>A0A7S3U9G5</accession>
<dbReference type="Pfam" id="PF02776">
    <property type="entry name" value="TPP_enzyme_N"/>
    <property type="match status" value="1"/>
</dbReference>
<evidence type="ECO:0000256" key="6">
    <source>
        <dbReference type="ARBA" id="ARBA00013202"/>
    </source>
</evidence>
<dbReference type="GO" id="GO:0004737">
    <property type="term" value="F:pyruvate decarboxylase activity"/>
    <property type="evidence" value="ECO:0007669"/>
    <property type="project" value="UniProtKB-EC"/>
</dbReference>
<evidence type="ECO:0000256" key="10">
    <source>
        <dbReference type="ARBA" id="ARBA00023052"/>
    </source>
</evidence>
<comment type="cofactor">
    <cofactor evidence="3">
        <name>thiamine diphosphate</name>
        <dbReference type="ChEBI" id="CHEBI:58937"/>
    </cofactor>
</comment>
<evidence type="ECO:0000256" key="8">
    <source>
        <dbReference type="ARBA" id="ARBA00022793"/>
    </source>
</evidence>
<feature type="domain" description="Thiamine pyrophosphate enzyme TPP-binding" evidence="15">
    <location>
        <begin position="392"/>
        <end position="536"/>
    </location>
</feature>
<evidence type="ECO:0000256" key="13">
    <source>
        <dbReference type="RuleBase" id="RU362132"/>
    </source>
</evidence>